<feature type="domain" description="HTH cro/C1-type" evidence="1">
    <location>
        <begin position="7"/>
        <end position="61"/>
    </location>
</feature>
<organism evidence="2 3">
    <name type="scientific">Solirubrobacter deserti</name>
    <dbReference type="NCBI Taxonomy" id="2282478"/>
    <lineage>
        <taxon>Bacteria</taxon>
        <taxon>Bacillati</taxon>
        <taxon>Actinomycetota</taxon>
        <taxon>Thermoleophilia</taxon>
        <taxon>Solirubrobacterales</taxon>
        <taxon>Solirubrobacteraceae</taxon>
        <taxon>Solirubrobacter</taxon>
    </lineage>
</organism>
<dbReference type="SMART" id="SM00530">
    <property type="entry name" value="HTH_XRE"/>
    <property type="match status" value="1"/>
</dbReference>
<proteinExistence type="predicted"/>
<protein>
    <submittedName>
        <fullName evidence="2">Helix-turn-helix transcriptional regulator</fullName>
    </submittedName>
</protein>
<dbReference type="RefSeq" id="WP_202957512.1">
    <property type="nucleotide sequence ID" value="NZ_JAPCID010000056.1"/>
</dbReference>
<evidence type="ECO:0000259" key="1">
    <source>
        <dbReference type="PROSITE" id="PS50943"/>
    </source>
</evidence>
<sequence length="248" mass="27056">MSVGPLIKTWRTRRRLSQLDLALEAGVSARHLSFVETGRSRPSEQMLLHLAEHLEVPLRERNRMLLAAGYAPVYAQRPLDAPELAPIRGALDQLLTAHEPFPAVVVDRHSNLVAANAASRLLTEGVAPHLLEPPVNVLKCALHPEGMAPRIENLAEWRAHLLGDLAGQRDQTGDEALAELYDELAGYPGPEADSGAHPVFVPLKIDGLTFLSTRTTFGTAVDVTVSELAIEAFFPADEATFRACSTRR</sequence>
<dbReference type="InterPro" id="IPR001387">
    <property type="entry name" value="Cro/C1-type_HTH"/>
</dbReference>
<dbReference type="Proteomes" id="UP001147700">
    <property type="component" value="Unassembled WGS sequence"/>
</dbReference>
<dbReference type="SUPFAM" id="SSF47413">
    <property type="entry name" value="lambda repressor-like DNA-binding domains"/>
    <property type="match status" value="1"/>
</dbReference>
<dbReference type="PANTHER" id="PTHR35010:SF4">
    <property type="entry name" value="BLL5781 PROTEIN"/>
    <property type="match status" value="1"/>
</dbReference>
<dbReference type="Pfam" id="PF01381">
    <property type="entry name" value="HTH_3"/>
    <property type="match status" value="1"/>
</dbReference>
<comment type="caution">
    <text evidence="2">The sequence shown here is derived from an EMBL/GenBank/DDBJ whole genome shotgun (WGS) entry which is preliminary data.</text>
</comment>
<evidence type="ECO:0000313" key="2">
    <source>
        <dbReference type="EMBL" id="MDA0141430.1"/>
    </source>
</evidence>
<dbReference type="Gene3D" id="3.30.450.180">
    <property type="match status" value="1"/>
</dbReference>
<keyword evidence="3" id="KW-1185">Reference proteome</keyword>
<name>A0ABT4RT58_9ACTN</name>
<reference evidence="2" key="1">
    <citation type="submission" date="2022-10" db="EMBL/GenBank/DDBJ databases">
        <title>The WGS of Solirubrobacter sp. CPCC 204708.</title>
        <authorList>
            <person name="Jiang Z."/>
        </authorList>
    </citation>
    <scope>NUCLEOTIDE SEQUENCE</scope>
    <source>
        <strain evidence="2">CPCC 204708</strain>
    </source>
</reference>
<dbReference type="CDD" id="cd00093">
    <property type="entry name" value="HTH_XRE"/>
    <property type="match status" value="1"/>
</dbReference>
<dbReference type="Gene3D" id="1.10.260.40">
    <property type="entry name" value="lambda repressor-like DNA-binding domains"/>
    <property type="match status" value="1"/>
</dbReference>
<dbReference type="PANTHER" id="PTHR35010">
    <property type="entry name" value="BLL4672 PROTEIN-RELATED"/>
    <property type="match status" value="1"/>
</dbReference>
<accession>A0ABT4RT58</accession>
<dbReference type="InterPro" id="IPR010982">
    <property type="entry name" value="Lambda_DNA-bd_dom_sf"/>
</dbReference>
<dbReference type="PROSITE" id="PS50943">
    <property type="entry name" value="HTH_CROC1"/>
    <property type="match status" value="1"/>
</dbReference>
<evidence type="ECO:0000313" key="3">
    <source>
        <dbReference type="Proteomes" id="UP001147700"/>
    </source>
</evidence>
<dbReference type="InterPro" id="IPR041413">
    <property type="entry name" value="MLTR_LBD"/>
</dbReference>
<gene>
    <name evidence="2" type="ORF">OJ962_28305</name>
</gene>
<dbReference type="EMBL" id="JAPCID010000056">
    <property type="protein sequence ID" value="MDA0141430.1"/>
    <property type="molecule type" value="Genomic_DNA"/>
</dbReference>
<dbReference type="Pfam" id="PF17765">
    <property type="entry name" value="MLTR_LBD"/>
    <property type="match status" value="1"/>
</dbReference>